<dbReference type="OrthoDB" id="2963168at2759"/>
<evidence type="ECO:0000313" key="1">
    <source>
        <dbReference type="EMBL" id="EKJ79795.1"/>
    </source>
</evidence>
<dbReference type="KEGG" id="fpu:FPSE_00075"/>
<dbReference type="PANTHER" id="PTHR14187">
    <property type="entry name" value="ALPHA KINASE/ELONGATION FACTOR 2 KINASE"/>
    <property type="match status" value="1"/>
</dbReference>
<gene>
    <name evidence="1" type="ORF">FPSE_00075</name>
</gene>
<dbReference type="GeneID" id="20358695"/>
<comment type="caution">
    <text evidence="1">The sequence shown here is derived from an EMBL/GenBank/DDBJ whole genome shotgun (WGS) entry which is preliminary data.</text>
</comment>
<dbReference type="Proteomes" id="UP000007978">
    <property type="component" value="Chromosome 1"/>
</dbReference>
<evidence type="ECO:0000313" key="2">
    <source>
        <dbReference type="Proteomes" id="UP000007978"/>
    </source>
</evidence>
<dbReference type="RefSeq" id="XP_009251470.1">
    <property type="nucleotide sequence ID" value="XM_009253195.1"/>
</dbReference>
<dbReference type="InterPro" id="IPR043129">
    <property type="entry name" value="ATPase_NBD"/>
</dbReference>
<keyword evidence="2" id="KW-1185">Reference proteome</keyword>
<reference evidence="1 2" key="1">
    <citation type="journal article" date="2012" name="PLoS Pathog.">
        <title>Comparative pathogenomics reveals horizontally acquired novel virulence genes in fungi infecting cereal hosts.</title>
        <authorList>
            <person name="Gardiner D.M."/>
            <person name="McDonald M.C."/>
            <person name="Covarelli L."/>
            <person name="Solomon P.S."/>
            <person name="Rusu A.G."/>
            <person name="Marshall M."/>
            <person name="Kazan K."/>
            <person name="Chakraborty S."/>
            <person name="McDonald B.A."/>
            <person name="Manners J.M."/>
        </authorList>
    </citation>
    <scope>NUCLEOTIDE SEQUENCE [LARGE SCALE GENOMIC DNA]</scope>
    <source>
        <strain evidence="1 2">CS3096</strain>
    </source>
</reference>
<dbReference type="PANTHER" id="PTHR14187:SF5">
    <property type="entry name" value="HEAT SHOCK 70 KDA PROTEIN 12A"/>
    <property type="match status" value="1"/>
</dbReference>
<protein>
    <recommendedName>
        <fullName evidence="3">Hsp70 protein</fullName>
    </recommendedName>
</protein>
<dbReference type="AlphaFoldDB" id="K3W3Q2"/>
<evidence type="ECO:0008006" key="3">
    <source>
        <dbReference type="Google" id="ProtNLM"/>
    </source>
</evidence>
<dbReference type="Gene3D" id="3.30.420.40">
    <property type="match status" value="2"/>
</dbReference>
<dbReference type="EMBL" id="AFNW01000003">
    <property type="protein sequence ID" value="EKJ79795.1"/>
    <property type="molecule type" value="Genomic_DNA"/>
</dbReference>
<organism evidence="1 2">
    <name type="scientific">Fusarium pseudograminearum (strain CS3096)</name>
    <name type="common">Wheat and barley crown-rot fungus</name>
    <dbReference type="NCBI Taxonomy" id="1028729"/>
    <lineage>
        <taxon>Eukaryota</taxon>
        <taxon>Fungi</taxon>
        <taxon>Dikarya</taxon>
        <taxon>Ascomycota</taxon>
        <taxon>Pezizomycotina</taxon>
        <taxon>Sordariomycetes</taxon>
        <taxon>Hypocreomycetidae</taxon>
        <taxon>Hypocreales</taxon>
        <taxon>Nectriaceae</taxon>
        <taxon>Fusarium</taxon>
    </lineage>
</organism>
<dbReference type="CDD" id="cd10170">
    <property type="entry name" value="ASKHA_NBD_HSP70"/>
    <property type="match status" value="1"/>
</dbReference>
<sequence>MAAETPTGDVITIGIDFGTTYSGIAWASSREPENIQVVTGWKTELNHRSPAKKVPTQLFYSSGSDTSWGYSVPADKDALKWFKLLLIDEKDIPAKITNSSQFQHSRELLETMKKGPIDAIGCFLSKIWSHAMDSIESKLGKELVRNSEFQVVVTLPAIWSPYARYRMEKAVEVSRIRSPRPCGNTTVCFISEPQAAALATMQDFRDTSTVKAGDTMVICDAGGGTVDLISCVVESTYPFVVKKWDGSEGKLCGGVFLDEEFLELIKGKVTPGSWPSVSIAEQKMFLNNEWEHGIKPQFSNQNRTWQVDLPDSCSGPTSGGNMKRRKAIDLSSDEIWSVYNPIINKIEALVSRRISKIEALIGHQINAVQKKCRRPAIYIVLVGGFGRSPYLFSRLKTTFNATVLRSKGDKPWTAICRGAVIYGINGHGPEASLGPEIDTRVALRSYGVLSDTLFRPDEHIGCEKYWSEDDQVWKVHKMEWFIREGEPLLTKKTRQKDFLRLCSGGIDKMQNFIYSCTESQPPKVWDSSMEPLCEIQWTGDINIESFPTQTTPLGKVLRKVVYVIEMNYEDGWADFTIYSQGMRVGAHHVNVELR</sequence>
<dbReference type="eggNOG" id="KOG0101">
    <property type="taxonomic scope" value="Eukaryota"/>
</dbReference>
<accession>K3W3Q2</accession>
<proteinExistence type="predicted"/>
<name>K3W3Q2_FUSPC</name>
<dbReference type="SUPFAM" id="SSF53067">
    <property type="entry name" value="Actin-like ATPase domain"/>
    <property type="match status" value="2"/>
</dbReference>
<dbReference type="Gene3D" id="3.90.640.10">
    <property type="entry name" value="Actin, Chain A, domain 4"/>
    <property type="match status" value="1"/>
</dbReference>
<dbReference type="HOGENOM" id="CLU_009958_6_1_1"/>